<proteinExistence type="predicted"/>
<evidence type="ECO:0000313" key="1">
    <source>
        <dbReference type="EMBL" id="GAU49886.1"/>
    </source>
</evidence>
<dbReference type="Proteomes" id="UP000242715">
    <property type="component" value="Unassembled WGS sequence"/>
</dbReference>
<sequence>MYLGLLVGANPRKDITWKPLLDTLAKRLNDSKNMYFLWGGTKNESKIAWVSWGNVCKPKNEGGLGIRDLRYVNLALLGKWRWRLLDEGQGIWRYIILARYESMDLSPHLGGRPFGGSPLRVQYLRLFQASQLRNSKVQEMGEWENGQWVWDLVWRRELFVWEVALFEDLLGTLNSYHISDPHDTWVWKHDATGTFSVKSAYTVLESSLGVSVQSSSYELPKLLIFAPFEVISFKSTNDHISMRLFLLLDHSVASETLVSSDRLSSDLVLSELLNTFRCI</sequence>
<protein>
    <submittedName>
        <fullName evidence="1">Uncharacterized protein</fullName>
    </submittedName>
</protein>
<dbReference type="AlphaFoldDB" id="A0A2Z6P2E1"/>
<name>A0A2Z6P2E1_TRISU</name>
<organism evidence="1 2">
    <name type="scientific">Trifolium subterraneum</name>
    <name type="common">Subterranean clover</name>
    <dbReference type="NCBI Taxonomy" id="3900"/>
    <lineage>
        <taxon>Eukaryota</taxon>
        <taxon>Viridiplantae</taxon>
        <taxon>Streptophyta</taxon>
        <taxon>Embryophyta</taxon>
        <taxon>Tracheophyta</taxon>
        <taxon>Spermatophyta</taxon>
        <taxon>Magnoliopsida</taxon>
        <taxon>eudicotyledons</taxon>
        <taxon>Gunneridae</taxon>
        <taxon>Pentapetalae</taxon>
        <taxon>rosids</taxon>
        <taxon>fabids</taxon>
        <taxon>Fabales</taxon>
        <taxon>Fabaceae</taxon>
        <taxon>Papilionoideae</taxon>
        <taxon>50 kb inversion clade</taxon>
        <taxon>NPAAA clade</taxon>
        <taxon>Hologalegina</taxon>
        <taxon>IRL clade</taxon>
        <taxon>Trifolieae</taxon>
        <taxon>Trifolium</taxon>
    </lineage>
</organism>
<evidence type="ECO:0000313" key="2">
    <source>
        <dbReference type="Proteomes" id="UP000242715"/>
    </source>
</evidence>
<dbReference type="PANTHER" id="PTHR33116:SF78">
    <property type="entry name" value="OS12G0587133 PROTEIN"/>
    <property type="match status" value="1"/>
</dbReference>
<reference evidence="2" key="1">
    <citation type="journal article" date="2017" name="Front. Plant Sci.">
        <title>Climate Clever Clovers: New Paradigm to Reduce the Environmental Footprint of Ruminants by Breeding Low Methanogenic Forages Utilizing Haplotype Variation.</title>
        <authorList>
            <person name="Kaur P."/>
            <person name="Appels R."/>
            <person name="Bayer P.E."/>
            <person name="Keeble-Gagnere G."/>
            <person name="Wang J."/>
            <person name="Hirakawa H."/>
            <person name="Shirasawa K."/>
            <person name="Vercoe P."/>
            <person name="Stefanova K."/>
            <person name="Durmic Z."/>
            <person name="Nichols P."/>
            <person name="Revell C."/>
            <person name="Isobe S.N."/>
            <person name="Edwards D."/>
            <person name="Erskine W."/>
        </authorList>
    </citation>
    <scope>NUCLEOTIDE SEQUENCE [LARGE SCALE GENOMIC DNA]</scope>
    <source>
        <strain evidence="2">cv. Daliak</strain>
    </source>
</reference>
<keyword evidence="2" id="KW-1185">Reference proteome</keyword>
<dbReference type="EMBL" id="DF974647">
    <property type="protein sequence ID" value="GAU49886.1"/>
    <property type="molecule type" value="Genomic_DNA"/>
</dbReference>
<dbReference type="PANTHER" id="PTHR33116">
    <property type="entry name" value="REVERSE TRANSCRIPTASE ZINC-BINDING DOMAIN-CONTAINING PROTEIN-RELATED-RELATED"/>
    <property type="match status" value="1"/>
</dbReference>
<accession>A0A2Z6P2E1</accession>
<gene>
    <name evidence="1" type="ORF">TSUD_408250</name>
</gene>
<dbReference type="OrthoDB" id="1743609at2759"/>